<gene>
    <name evidence="2" type="ORF">MMAB1_1237</name>
</gene>
<feature type="compositionally biased region" description="Low complexity" evidence="1">
    <location>
        <begin position="207"/>
        <end position="230"/>
    </location>
</feature>
<reference evidence="2 3" key="1">
    <citation type="submission" date="2016-01" db="EMBL/GenBank/DDBJ databases">
        <authorList>
            <person name="Manzoor S."/>
        </authorList>
    </citation>
    <scope>NUCLEOTIDE SEQUENCE [LARGE SCALE GENOMIC DNA]</scope>
    <source>
        <strain evidence="2">Methanoculleus sp MAB1</strain>
    </source>
</reference>
<protein>
    <submittedName>
        <fullName evidence="2">Uncharacterized protein</fullName>
    </submittedName>
</protein>
<name>A0A0X3BKN7_9EURY</name>
<dbReference type="KEGG" id="mema:MMAB1_1237"/>
<accession>A0A0X3BKN7</accession>
<feature type="region of interest" description="Disordered" evidence="1">
    <location>
        <begin position="91"/>
        <end position="246"/>
    </location>
</feature>
<evidence type="ECO:0000313" key="2">
    <source>
        <dbReference type="EMBL" id="CVK32450.1"/>
    </source>
</evidence>
<dbReference type="Proteomes" id="UP000069850">
    <property type="component" value="Chromosome 1"/>
</dbReference>
<sequence length="246" mass="26259">MDLENDDAATALVKGCLATLDALFSNEAVTVDTANHNAARIWKLYGTLSRKGDNTPERPHRRARLLAVPDDIRMVPREYLQHLAGLLPREGTLQPKKKAAGIDLAPGSRSTALPSGRRGPTRAAPSTSSTSARSPRPTKTGHSRSSLRTVPSSPAATTQVAAGAPSGGRNSGRGTSRSGPGPRQRRPRRYRSLLPFSSRTSTRRVPSRSSRAATRSPSSSTPSTKPTSATGPLQSAWSCRSPHSRW</sequence>
<feature type="compositionally biased region" description="Low complexity" evidence="1">
    <location>
        <begin position="172"/>
        <end position="182"/>
    </location>
</feature>
<organism evidence="2 3">
    <name type="scientific">Methanoculleus bourgensis</name>
    <dbReference type="NCBI Taxonomy" id="83986"/>
    <lineage>
        <taxon>Archaea</taxon>
        <taxon>Methanobacteriati</taxon>
        <taxon>Methanobacteriota</taxon>
        <taxon>Stenosarchaea group</taxon>
        <taxon>Methanomicrobia</taxon>
        <taxon>Methanomicrobiales</taxon>
        <taxon>Methanomicrobiaceae</taxon>
        <taxon>Methanoculleus</taxon>
    </lineage>
</organism>
<feature type="compositionally biased region" description="Low complexity" evidence="1">
    <location>
        <begin position="121"/>
        <end position="138"/>
    </location>
</feature>
<evidence type="ECO:0000313" key="3">
    <source>
        <dbReference type="Proteomes" id="UP000069850"/>
    </source>
</evidence>
<evidence type="ECO:0000256" key="1">
    <source>
        <dbReference type="SAM" id="MobiDB-lite"/>
    </source>
</evidence>
<dbReference type="EMBL" id="LT158599">
    <property type="protein sequence ID" value="CVK32450.1"/>
    <property type="molecule type" value="Genomic_DNA"/>
</dbReference>
<dbReference type="AlphaFoldDB" id="A0A0X3BKN7"/>
<proteinExistence type="predicted"/>
<feature type="compositionally biased region" description="Polar residues" evidence="1">
    <location>
        <begin position="143"/>
        <end position="160"/>
    </location>
</feature>